<dbReference type="Proteomes" id="UP001597478">
    <property type="component" value="Unassembled WGS sequence"/>
</dbReference>
<dbReference type="RefSeq" id="WP_377390034.1">
    <property type="nucleotide sequence ID" value="NZ_JBHSAN010000020.1"/>
</dbReference>
<proteinExistence type="predicted"/>
<accession>A0ABW5W9G9</accession>
<comment type="caution">
    <text evidence="1">The sequence shown here is derived from an EMBL/GenBank/DDBJ whole genome shotgun (WGS) entry which is preliminary data.</text>
</comment>
<sequence>MGEITVEVDRASVGMADDTHPHTETWHFSTDSFVGEILLHALESYELPSNYSWLMAARLAPEAEWQDVALFSWDDWSTRQQLRLYVLLYGWDRTLREWAGEDSTIEIFFNTVRQDTPENMRKWFAYRRGGPSPFERR</sequence>
<organism evidence="1 2">
    <name type="scientific">Prauserella oleivorans</name>
    <dbReference type="NCBI Taxonomy" id="1478153"/>
    <lineage>
        <taxon>Bacteria</taxon>
        <taxon>Bacillati</taxon>
        <taxon>Actinomycetota</taxon>
        <taxon>Actinomycetes</taxon>
        <taxon>Pseudonocardiales</taxon>
        <taxon>Pseudonocardiaceae</taxon>
        <taxon>Prauserella</taxon>
    </lineage>
</organism>
<protein>
    <submittedName>
        <fullName evidence="1">Uncharacterized protein</fullName>
    </submittedName>
</protein>
<reference evidence="2" key="1">
    <citation type="journal article" date="2019" name="Int. J. Syst. Evol. Microbiol.">
        <title>The Global Catalogue of Microorganisms (GCM) 10K type strain sequencing project: providing services to taxonomists for standard genome sequencing and annotation.</title>
        <authorList>
            <consortium name="The Broad Institute Genomics Platform"/>
            <consortium name="The Broad Institute Genome Sequencing Center for Infectious Disease"/>
            <person name="Wu L."/>
            <person name="Ma J."/>
        </authorList>
    </citation>
    <scope>NUCLEOTIDE SEQUENCE [LARGE SCALE GENOMIC DNA]</scope>
    <source>
        <strain evidence="2">IBRC-M 10906</strain>
    </source>
</reference>
<evidence type="ECO:0000313" key="1">
    <source>
        <dbReference type="EMBL" id="MFD2799625.1"/>
    </source>
</evidence>
<name>A0ABW5W9G9_9PSEU</name>
<evidence type="ECO:0000313" key="2">
    <source>
        <dbReference type="Proteomes" id="UP001597478"/>
    </source>
</evidence>
<gene>
    <name evidence="1" type="ORF">ACFS2C_09485</name>
</gene>
<dbReference type="EMBL" id="JBHUOF010000011">
    <property type="protein sequence ID" value="MFD2799625.1"/>
    <property type="molecule type" value="Genomic_DNA"/>
</dbReference>
<keyword evidence="2" id="KW-1185">Reference proteome</keyword>